<feature type="transmembrane region" description="Helical" evidence="2">
    <location>
        <begin position="235"/>
        <end position="260"/>
    </location>
</feature>
<organism evidence="3 4">
    <name type="scientific">Exidia glandulosa HHB12029</name>
    <dbReference type="NCBI Taxonomy" id="1314781"/>
    <lineage>
        <taxon>Eukaryota</taxon>
        <taxon>Fungi</taxon>
        <taxon>Dikarya</taxon>
        <taxon>Basidiomycota</taxon>
        <taxon>Agaricomycotina</taxon>
        <taxon>Agaricomycetes</taxon>
        <taxon>Auriculariales</taxon>
        <taxon>Exidiaceae</taxon>
        <taxon>Exidia</taxon>
    </lineage>
</organism>
<accession>A0A165B439</accession>
<dbReference type="InParanoid" id="A0A165B439"/>
<dbReference type="GO" id="GO:0005794">
    <property type="term" value="C:Golgi apparatus"/>
    <property type="evidence" value="ECO:0007669"/>
    <property type="project" value="TreeGrafter"/>
</dbReference>
<sequence>FQDAERENVSFLFFHIWLMAISVIAITHESIPHLASALAGQVLSTSFSTWDIFRTLKFRSRYEELISDALCGGANMLPNYWRLRNQFNVSIACINWGALALACFLSFKLIKMYLTANFRSVGSAPTIEKLYRVLMIFSTMLRLYLFFVMLTTALWVDQIDGGLMHTFLTKAQYNGYLGICSIALIMALPLAFVGDISMRTERRKMAATYLVMQAFFLLFHAALVASSPIYRWTLIVWPFFALNVAVSFILSAACLVMGVVCRKNFGRGLEHYLHVTNILEKTGFTRAFMPSEPEPSRRKGTENKFEAMLEQGDTVKVQTVFRKQTKAKPRSRDSTESFGQTSHDSFDEKYSGVNSGANMPVFDNRGAVRAPDGAAGRRERGDV</sequence>
<feature type="transmembrane region" description="Helical" evidence="2">
    <location>
        <begin position="87"/>
        <end position="110"/>
    </location>
</feature>
<keyword evidence="2" id="KW-0472">Membrane</keyword>
<dbReference type="PANTHER" id="PTHR34391">
    <property type="entry name" value="UPF0658 GOLGI APPARATUS MEMBRANE PROTEIN C1952.10C-RELATED"/>
    <property type="match status" value="1"/>
</dbReference>
<dbReference type="PANTHER" id="PTHR34391:SF2">
    <property type="entry name" value="TRP C-TERMINAL DOMAIN-CONTAINING PROTEIN"/>
    <property type="match status" value="1"/>
</dbReference>
<dbReference type="Proteomes" id="UP000077266">
    <property type="component" value="Unassembled WGS sequence"/>
</dbReference>
<evidence type="ECO:0000256" key="2">
    <source>
        <dbReference type="SAM" id="Phobius"/>
    </source>
</evidence>
<evidence type="ECO:0000313" key="4">
    <source>
        <dbReference type="Proteomes" id="UP000077266"/>
    </source>
</evidence>
<reference evidence="3 4" key="1">
    <citation type="journal article" date="2016" name="Mol. Biol. Evol.">
        <title>Comparative Genomics of Early-Diverging Mushroom-Forming Fungi Provides Insights into the Origins of Lignocellulose Decay Capabilities.</title>
        <authorList>
            <person name="Nagy L.G."/>
            <person name="Riley R."/>
            <person name="Tritt A."/>
            <person name="Adam C."/>
            <person name="Daum C."/>
            <person name="Floudas D."/>
            <person name="Sun H."/>
            <person name="Yadav J.S."/>
            <person name="Pangilinan J."/>
            <person name="Larsson K.H."/>
            <person name="Matsuura K."/>
            <person name="Barry K."/>
            <person name="Labutti K."/>
            <person name="Kuo R."/>
            <person name="Ohm R.A."/>
            <person name="Bhattacharya S.S."/>
            <person name="Shirouzu T."/>
            <person name="Yoshinaga Y."/>
            <person name="Martin F.M."/>
            <person name="Grigoriev I.V."/>
            <person name="Hibbett D.S."/>
        </authorList>
    </citation>
    <scope>NUCLEOTIDE SEQUENCE [LARGE SCALE GENOMIC DNA]</scope>
    <source>
        <strain evidence="3 4">HHB12029</strain>
    </source>
</reference>
<name>A0A165B439_EXIGL</name>
<gene>
    <name evidence="3" type="ORF">EXIGLDRAFT_781872</name>
</gene>
<feature type="transmembrane region" description="Helical" evidence="2">
    <location>
        <begin position="176"/>
        <end position="194"/>
    </location>
</feature>
<feature type="transmembrane region" description="Helical" evidence="2">
    <location>
        <begin position="130"/>
        <end position="156"/>
    </location>
</feature>
<keyword evidence="4" id="KW-1185">Reference proteome</keyword>
<feature type="region of interest" description="Disordered" evidence="1">
    <location>
        <begin position="322"/>
        <end position="383"/>
    </location>
</feature>
<evidence type="ECO:0000256" key="1">
    <source>
        <dbReference type="SAM" id="MobiDB-lite"/>
    </source>
</evidence>
<protein>
    <submittedName>
        <fullName evidence="3">Uncharacterized protein</fullName>
    </submittedName>
</protein>
<dbReference type="AlphaFoldDB" id="A0A165B439"/>
<dbReference type="InterPro" id="IPR040410">
    <property type="entry name" value="UPF0658_Golgi"/>
</dbReference>
<keyword evidence="2" id="KW-0812">Transmembrane</keyword>
<dbReference type="OrthoDB" id="2684482at2759"/>
<proteinExistence type="predicted"/>
<feature type="non-terminal residue" evidence="3">
    <location>
        <position position="1"/>
    </location>
</feature>
<dbReference type="EMBL" id="KV426565">
    <property type="protein sequence ID" value="KZV79786.1"/>
    <property type="molecule type" value="Genomic_DNA"/>
</dbReference>
<evidence type="ECO:0000313" key="3">
    <source>
        <dbReference type="EMBL" id="KZV79786.1"/>
    </source>
</evidence>
<feature type="transmembrane region" description="Helical" evidence="2">
    <location>
        <begin position="206"/>
        <end position="229"/>
    </location>
</feature>
<dbReference type="STRING" id="1314781.A0A165B439"/>
<feature type="transmembrane region" description="Helical" evidence="2">
    <location>
        <begin position="9"/>
        <end position="28"/>
    </location>
</feature>
<keyword evidence="2" id="KW-1133">Transmembrane helix</keyword>